<feature type="region of interest" description="Disordered" evidence="12">
    <location>
        <begin position="380"/>
        <end position="419"/>
    </location>
</feature>
<dbReference type="Pfam" id="PF01034">
    <property type="entry name" value="Syndecan"/>
    <property type="match status" value="1"/>
</dbReference>
<reference evidence="15" key="3">
    <citation type="submission" date="2025-09" db="UniProtKB">
        <authorList>
            <consortium name="Ensembl"/>
        </authorList>
    </citation>
    <scope>IDENTIFICATION</scope>
</reference>
<keyword evidence="5 11" id="KW-0654">Proteoglycan</keyword>
<evidence type="ECO:0000256" key="1">
    <source>
        <dbReference type="ARBA" id="ARBA00004479"/>
    </source>
</evidence>
<keyword evidence="4" id="KW-0732">Signal</keyword>
<dbReference type="PANTHER" id="PTHR10915:SF3">
    <property type="entry name" value="SYNDECAN-4"/>
    <property type="match status" value="1"/>
</dbReference>
<evidence type="ECO:0000256" key="13">
    <source>
        <dbReference type="SAM" id="Phobius"/>
    </source>
</evidence>
<keyword evidence="8 11" id="KW-0325">Glycoprotein</keyword>
<feature type="domain" description="Neurexin/syndecan/glycophorin C" evidence="14">
    <location>
        <begin position="516"/>
        <end position="534"/>
    </location>
</feature>
<dbReference type="PANTHER" id="PTHR10915">
    <property type="entry name" value="SYNDECAN"/>
    <property type="match status" value="1"/>
</dbReference>
<dbReference type="PROSITE" id="PS00964">
    <property type="entry name" value="SYNDECAN"/>
    <property type="match status" value="1"/>
</dbReference>
<evidence type="ECO:0000256" key="12">
    <source>
        <dbReference type="SAM" id="MobiDB-lite"/>
    </source>
</evidence>
<evidence type="ECO:0000313" key="15">
    <source>
        <dbReference type="Ensembl" id="ENSAPLP00020002870.1"/>
    </source>
</evidence>
<evidence type="ECO:0000256" key="11">
    <source>
        <dbReference type="RuleBase" id="RU000649"/>
    </source>
</evidence>
<evidence type="ECO:0000259" key="14">
    <source>
        <dbReference type="SMART" id="SM00294"/>
    </source>
</evidence>
<keyword evidence="7 13" id="KW-0472">Membrane</keyword>
<evidence type="ECO:0000256" key="6">
    <source>
        <dbReference type="ARBA" id="ARBA00022989"/>
    </source>
</evidence>
<evidence type="ECO:0000256" key="9">
    <source>
        <dbReference type="ARBA" id="ARBA00023207"/>
    </source>
</evidence>
<sequence>HCHLWNAAKTRTNTVCLLPPPFPFRSPHFLFPFLPSPFSFSLPPFFPSPFFPFLPSFFHLTLRFHFSPLFLFPFHFSPLFLFPFHFSPLFLFPFHFFPLFPSPPFLFPFRPFSFSLPPFSFSLSISPHFSFFLSISPPFSLPPLFFFPSPPFLFPFPPFSFSLPPFSFFLSISPPFPFPFLPPFPFIPFSFSFSLSLSLPPFSFSLPLSPLFLFPSISLPLPLPPSLFPFSPLNFHSPFSFPFPPPPSLPSPFLLPFLPFPLPSFIPISPSSFPFSPLFPFPSPFPSVAQCRGLSPGALRPAAGRYKRCCAGERPEPRCSAELQPQPHPSSDSARSHLIHPSHPSLAMPQLRVALLLLALLLASAAAESVRETETMDARWLDYPGSGDLPDDEDIGKFKPPSPSDGLDTDETSGSGDYPDSEDAIYLTTMDTPLISDNYIPGDRERKIEGEKKNTMLDNEIIPDKALPVEENLSNKISMASTANSSIFERTEVLTALIAGGAVGLLFAVFLILLLVYRMKKKDEGSYDLGKKPIYKKAPTNEFYA</sequence>
<dbReference type="GO" id="GO:0016477">
    <property type="term" value="P:cell migration"/>
    <property type="evidence" value="ECO:0007669"/>
    <property type="project" value="TreeGrafter"/>
</dbReference>
<comment type="similarity">
    <text evidence="2 11">Belongs to the syndecan proteoglycan family.</text>
</comment>
<dbReference type="InterPro" id="IPR001050">
    <property type="entry name" value="Syndecan"/>
</dbReference>
<evidence type="ECO:0000256" key="4">
    <source>
        <dbReference type="ARBA" id="ARBA00022729"/>
    </source>
</evidence>
<proteinExistence type="inferred from homology"/>
<evidence type="ECO:0000256" key="3">
    <source>
        <dbReference type="ARBA" id="ARBA00022692"/>
    </source>
</evidence>
<dbReference type="SMART" id="SM00294">
    <property type="entry name" value="4.1m"/>
    <property type="match status" value="1"/>
</dbReference>
<keyword evidence="6 13" id="KW-1133">Transmembrane helix</keyword>
<comment type="subcellular location">
    <subcellularLocation>
        <location evidence="1 11">Membrane</location>
        <topology evidence="1 11">Single-pass type I membrane protein</topology>
    </subcellularLocation>
</comment>
<dbReference type="InterPro" id="IPR003585">
    <property type="entry name" value="Neurexin-like"/>
</dbReference>
<feature type="transmembrane region" description="Helical" evidence="13">
    <location>
        <begin position="79"/>
        <end position="99"/>
    </location>
</feature>
<feature type="region of interest" description="Disordered" evidence="12">
    <location>
        <begin position="315"/>
        <end position="341"/>
    </location>
</feature>
<evidence type="ECO:0000256" key="2">
    <source>
        <dbReference type="ARBA" id="ARBA00005343"/>
    </source>
</evidence>
<evidence type="ECO:0000256" key="8">
    <source>
        <dbReference type="ARBA" id="ARBA00023180"/>
    </source>
</evidence>
<dbReference type="AlphaFoldDB" id="A0A8B9QVN6"/>
<evidence type="ECO:0000313" key="16">
    <source>
        <dbReference type="Proteomes" id="UP000694400"/>
    </source>
</evidence>
<comment type="function">
    <text evidence="10">Cell surface proteoglycan which regulates exosome biogenesis in concert with SDCBP and PDCD6IP.</text>
</comment>
<evidence type="ECO:0000256" key="10">
    <source>
        <dbReference type="ARBA" id="ARBA00045953"/>
    </source>
</evidence>
<keyword evidence="3 11" id="KW-0812">Transmembrane</keyword>
<keyword evidence="9 11" id="KW-0357">Heparan sulfate</keyword>
<feature type="transmembrane region" description="Helical" evidence="13">
    <location>
        <begin position="493"/>
        <end position="517"/>
    </location>
</feature>
<protein>
    <recommendedName>
        <fullName evidence="11">Syndecan</fullName>
    </recommendedName>
</protein>
<dbReference type="GO" id="GO:0009986">
    <property type="term" value="C:cell surface"/>
    <property type="evidence" value="ECO:0007669"/>
    <property type="project" value="TreeGrafter"/>
</dbReference>
<name>A0A8B9QVN6_ANAPL</name>
<dbReference type="InterPro" id="IPR027789">
    <property type="entry name" value="Syndecan/Neurexin_dom"/>
</dbReference>
<accession>A0A8B9QVN6</accession>
<feature type="transmembrane region" description="Helical" evidence="13">
    <location>
        <begin position="50"/>
        <end position="72"/>
    </location>
</feature>
<organism evidence="15 16">
    <name type="scientific">Anas platyrhynchos</name>
    <name type="common">Mallard</name>
    <name type="synonym">Anas boschas</name>
    <dbReference type="NCBI Taxonomy" id="8839"/>
    <lineage>
        <taxon>Eukaryota</taxon>
        <taxon>Metazoa</taxon>
        <taxon>Chordata</taxon>
        <taxon>Craniata</taxon>
        <taxon>Vertebrata</taxon>
        <taxon>Euteleostomi</taxon>
        <taxon>Archelosauria</taxon>
        <taxon>Archosauria</taxon>
        <taxon>Dinosauria</taxon>
        <taxon>Saurischia</taxon>
        <taxon>Theropoda</taxon>
        <taxon>Coelurosauria</taxon>
        <taxon>Aves</taxon>
        <taxon>Neognathae</taxon>
        <taxon>Galloanserae</taxon>
        <taxon>Anseriformes</taxon>
        <taxon>Anatidae</taxon>
        <taxon>Anatinae</taxon>
        <taxon>Anas</taxon>
    </lineage>
</organism>
<evidence type="ECO:0000256" key="7">
    <source>
        <dbReference type="ARBA" id="ARBA00023136"/>
    </source>
</evidence>
<dbReference type="Ensembl" id="ENSAPLT00020003078.1">
    <property type="protein sequence ID" value="ENSAPLP00020002870.1"/>
    <property type="gene ID" value="ENSAPLG00020002085.1"/>
</dbReference>
<evidence type="ECO:0000256" key="5">
    <source>
        <dbReference type="ARBA" id="ARBA00022974"/>
    </source>
</evidence>
<reference evidence="15" key="1">
    <citation type="submission" date="2019-08" db="EMBL/GenBank/DDBJ databases">
        <title>Three high-quality genomes provides insights into domestication of ducks.</title>
        <authorList>
            <person name="Hou Z.C."/>
            <person name="Zhu F."/>
            <person name="Yin Z.T."/>
            <person name="Zhang F."/>
        </authorList>
    </citation>
    <scope>NUCLEOTIDE SEQUENCE [LARGE SCALE GENOMIC DNA]</scope>
</reference>
<dbReference type="Proteomes" id="UP000694400">
    <property type="component" value="Chromosome 16"/>
</dbReference>
<dbReference type="InterPro" id="IPR030479">
    <property type="entry name" value="Syndecan_CS"/>
</dbReference>
<reference evidence="15" key="2">
    <citation type="submission" date="2025-08" db="UniProtKB">
        <authorList>
            <consortium name="Ensembl"/>
        </authorList>
    </citation>
    <scope>IDENTIFICATION</scope>
</reference>
<dbReference type="GO" id="GO:0016020">
    <property type="term" value="C:membrane"/>
    <property type="evidence" value="ECO:0007669"/>
    <property type="project" value="UniProtKB-SubCell"/>
</dbReference>